<gene>
    <name evidence="1" type="ORF">T4B_2799</name>
    <name evidence="2" type="ORF">T4C_5164</name>
</gene>
<dbReference type="EMBL" id="JYDS01000906">
    <property type="protein sequence ID" value="KRZ00179.1"/>
    <property type="molecule type" value="Genomic_DNA"/>
</dbReference>
<reference evidence="3 4" key="1">
    <citation type="submission" date="2015-01" db="EMBL/GenBank/DDBJ databases">
        <title>Evolution of Trichinella species and genotypes.</title>
        <authorList>
            <person name="Korhonen P.K."/>
            <person name="Edoardo P."/>
            <person name="Giuseppe L.R."/>
            <person name="Gasser R.B."/>
        </authorList>
    </citation>
    <scope>NUCLEOTIDE SEQUENCE [LARGE SCALE GENOMIC DNA]</scope>
    <source>
        <strain evidence="2">ISS176</strain>
        <strain evidence="1">ISS588</strain>
    </source>
</reference>
<dbReference type="GO" id="GO:0003676">
    <property type="term" value="F:nucleic acid binding"/>
    <property type="evidence" value="ECO:0007669"/>
    <property type="project" value="InterPro"/>
</dbReference>
<dbReference type="EMBL" id="JYDV01000029">
    <property type="protein sequence ID" value="KRZ40126.1"/>
    <property type="molecule type" value="Genomic_DNA"/>
</dbReference>
<protein>
    <submittedName>
        <fullName evidence="2">Uncharacterized protein</fullName>
    </submittedName>
</protein>
<organism evidence="2 4">
    <name type="scientific">Trichinella pseudospiralis</name>
    <name type="common">Parasitic roundworm</name>
    <dbReference type="NCBI Taxonomy" id="6337"/>
    <lineage>
        <taxon>Eukaryota</taxon>
        <taxon>Metazoa</taxon>
        <taxon>Ecdysozoa</taxon>
        <taxon>Nematoda</taxon>
        <taxon>Enoplea</taxon>
        <taxon>Dorylaimia</taxon>
        <taxon>Trichinellida</taxon>
        <taxon>Trichinellidae</taxon>
        <taxon>Trichinella</taxon>
    </lineage>
</organism>
<accession>A0A0V1JYT3</accession>
<dbReference type="AlphaFoldDB" id="A0A0V1JYT3"/>
<proteinExistence type="predicted"/>
<evidence type="ECO:0000313" key="2">
    <source>
        <dbReference type="EMBL" id="KRZ40126.1"/>
    </source>
</evidence>
<evidence type="ECO:0000313" key="4">
    <source>
        <dbReference type="Proteomes" id="UP000054826"/>
    </source>
</evidence>
<dbReference type="Proteomes" id="UP000054826">
    <property type="component" value="Unassembled WGS sequence"/>
</dbReference>
<dbReference type="InterPro" id="IPR036397">
    <property type="entry name" value="RNaseH_sf"/>
</dbReference>
<comment type="caution">
    <text evidence="2">The sequence shown here is derived from an EMBL/GenBank/DDBJ whole genome shotgun (WGS) entry which is preliminary data.</text>
</comment>
<evidence type="ECO:0000313" key="1">
    <source>
        <dbReference type="EMBL" id="KRZ00179.1"/>
    </source>
</evidence>
<evidence type="ECO:0000313" key="3">
    <source>
        <dbReference type="Proteomes" id="UP000054805"/>
    </source>
</evidence>
<dbReference type="Proteomes" id="UP000054805">
    <property type="component" value="Unassembled WGS sequence"/>
</dbReference>
<name>A0A0V1JYT3_TRIPS</name>
<keyword evidence="3" id="KW-1185">Reference proteome</keyword>
<sequence length="145" mass="16885">MVTVIGGHVDKTSPFLRNGMYFASTMFTTTSQRYVRLFVCMLTRDVHAELIYFTITGRVIQKLRRFLAWRGRPEVIHGGRITARILRTASALVSSGCERVEMLLLEHRIYWKFISEKAVWMGSYWSAQLVWPNRRCGWRGCTTMS</sequence>
<dbReference type="Gene3D" id="3.30.420.10">
    <property type="entry name" value="Ribonuclease H-like superfamily/Ribonuclease H"/>
    <property type="match status" value="1"/>
</dbReference>